<dbReference type="SUPFAM" id="SSF53092">
    <property type="entry name" value="Creatinase/prolidase N-terminal domain"/>
    <property type="match status" value="1"/>
</dbReference>
<organism evidence="9 10">
    <name type="scientific">Mangrovivirga cuniculi</name>
    <dbReference type="NCBI Taxonomy" id="2715131"/>
    <lineage>
        <taxon>Bacteria</taxon>
        <taxon>Pseudomonadati</taxon>
        <taxon>Bacteroidota</taxon>
        <taxon>Cytophagia</taxon>
        <taxon>Cytophagales</taxon>
        <taxon>Mangrovivirgaceae</taxon>
        <taxon>Mangrovivirga</taxon>
    </lineage>
</organism>
<evidence type="ECO:0000256" key="6">
    <source>
        <dbReference type="ARBA" id="ARBA00022801"/>
    </source>
</evidence>
<dbReference type="EMBL" id="CP028923">
    <property type="protein sequence ID" value="QCK13926.1"/>
    <property type="molecule type" value="Genomic_DNA"/>
</dbReference>
<name>A0A4D7JQS4_9BACT</name>
<keyword evidence="5" id="KW-0479">Metal-binding</keyword>
<keyword evidence="9" id="KW-0031">Aminopeptidase</keyword>
<dbReference type="AlphaFoldDB" id="A0A4D7JQS4"/>
<evidence type="ECO:0000256" key="7">
    <source>
        <dbReference type="ARBA" id="ARBA00023211"/>
    </source>
</evidence>
<dbReference type="Gene3D" id="3.90.230.10">
    <property type="entry name" value="Creatinase/methionine aminopeptidase superfamily"/>
    <property type="match status" value="1"/>
</dbReference>
<comment type="catalytic activity">
    <reaction evidence="1">
        <text>Release of any N-terminal amino acid, including proline, that is linked to proline, even from a dipeptide or tripeptide.</text>
        <dbReference type="EC" id="3.4.11.9"/>
    </reaction>
</comment>
<dbReference type="EC" id="3.4.11.9" evidence="4"/>
<evidence type="ECO:0000259" key="8">
    <source>
        <dbReference type="SMART" id="SM01011"/>
    </source>
</evidence>
<dbReference type="PANTHER" id="PTHR43226:SF4">
    <property type="entry name" value="XAA-PRO AMINOPEPTIDASE 3"/>
    <property type="match status" value="1"/>
</dbReference>
<evidence type="ECO:0000256" key="5">
    <source>
        <dbReference type="ARBA" id="ARBA00022723"/>
    </source>
</evidence>
<dbReference type="GO" id="GO:0070006">
    <property type="term" value="F:metalloaminopeptidase activity"/>
    <property type="evidence" value="ECO:0007669"/>
    <property type="project" value="InterPro"/>
</dbReference>
<dbReference type="PANTHER" id="PTHR43226">
    <property type="entry name" value="XAA-PRO AMINOPEPTIDASE 3"/>
    <property type="match status" value="1"/>
</dbReference>
<keyword evidence="6" id="KW-0378">Hydrolase</keyword>
<dbReference type="GO" id="GO:0030145">
    <property type="term" value="F:manganese ion binding"/>
    <property type="evidence" value="ECO:0007669"/>
    <property type="project" value="InterPro"/>
</dbReference>
<evidence type="ECO:0000256" key="3">
    <source>
        <dbReference type="ARBA" id="ARBA00008766"/>
    </source>
</evidence>
<evidence type="ECO:0000256" key="2">
    <source>
        <dbReference type="ARBA" id="ARBA00001936"/>
    </source>
</evidence>
<dbReference type="InterPro" id="IPR029149">
    <property type="entry name" value="Creatin/AminoP/Spt16_N"/>
</dbReference>
<dbReference type="Pfam" id="PF00557">
    <property type="entry name" value="Peptidase_M24"/>
    <property type="match status" value="1"/>
</dbReference>
<dbReference type="GO" id="GO:0006508">
    <property type="term" value="P:proteolysis"/>
    <property type="evidence" value="ECO:0007669"/>
    <property type="project" value="TreeGrafter"/>
</dbReference>
<dbReference type="KEGG" id="fpf:DCC35_03715"/>
<dbReference type="Proteomes" id="UP000298616">
    <property type="component" value="Chromosome"/>
</dbReference>
<proteinExistence type="inferred from homology"/>
<keyword evidence="7" id="KW-0464">Manganese</keyword>
<dbReference type="InterPro" id="IPR007865">
    <property type="entry name" value="Aminopep_P_N"/>
</dbReference>
<feature type="domain" description="Aminopeptidase P N-terminal" evidence="8">
    <location>
        <begin position="27"/>
        <end position="161"/>
    </location>
</feature>
<dbReference type="Gene3D" id="3.40.350.10">
    <property type="entry name" value="Creatinase/prolidase N-terminal domain"/>
    <property type="match status" value="1"/>
</dbReference>
<dbReference type="InterPro" id="IPR000994">
    <property type="entry name" value="Pept_M24"/>
</dbReference>
<comment type="similarity">
    <text evidence="3">Belongs to the peptidase M24B family.</text>
</comment>
<protein>
    <recommendedName>
        <fullName evidence="4">Xaa-Pro aminopeptidase</fullName>
        <ecNumber evidence="4">3.4.11.9</ecNumber>
    </recommendedName>
</protein>
<reference evidence="9 10" key="1">
    <citation type="submission" date="2018-04" db="EMBL/GenBank/DDBJ databases">
        <title>Complete genome uncultured novel isolate.</title>
        <authorList>
            <person name="Merlino G."/>
        </authorList>
    </citation>
    <scope>NUCLEOTIDE SEQUENCE [LARGE SCALE GENOMIC DNA]</scope>
    <source>
        <strain evidence="10">R1DC9</strain>
    </source>
</reference>
<dbReference type="OrthoDB" id="9806388at2"/>
<dbReference type="Pfam" id="PF05195">
    <property type="entry name" value="AMP_N"/>
    <property type="match status" value="1"/>
</dbReference>
<dbReference type="SMART" id="SM01011">
    <property type="entry name" value="AMP_N"/>
    <property type="match status" value="1"/>
</dbReference>
<comment type="cofactor">
    <cofactor evidence="2">
        <name>Mn(2+)</name>
        <dbReference type="ChEBI" id="CHEBI:29035"/>
    </cofactor>
</comment>
<sequence>MRDNRILIRCLRNIIKTKKAKRRGMIKPVDYYRRRRAKLISDLESSTLAVFHSNDLMPTNADGNYPFVQDSNLYYLTGILQDRTTLIIDKRGENVKEILYIRYSDEHTKIWEGRKLSQSEASEISGVEDVRWEKDLEEDLEMLLSNADSVSALEDYPRRTTPEVYSKNKRFVEYLKKEYPGKGISILNDLLRELRFSKDNLELGYLQEACNITAKGFGKVLETIRPGVTENELQGVYYSEFLKHNAEGFAYEPIIASGRDACVLHYVRNNKIIKEESLILMDVGAKYRHYSADLTRTVPASGRFTSRQKQIYNMVLKAQRHAFSIIRAGKTLKEINAEVGLYIQELLLEHGLLTIEDINNSSKEAPAYRKYFMHGTCHHLGIDTHDIPSGTEPLKENAVITVEPGLYLIEEEIGIRLENDVVVKKDGIVDLMADIPIEADHIEELMSK</sequence>
<gene>
    <name evidence="9" type="ORF">DCC35_03715</name>
</gene>
<keyword evidence="10" id="KW-1185">Reference proteome</keyword>
<evidence type="ECO:0000256" key="1">
    <source>
        <dbReference type="ARBA" id="ARBA00001424"/>
    </source>
</evidence>
<dbReference type="SUPFAM" id="SSF55920">
    <property type="entry name" value="Creatinase/aminopeptidase"/>
    <property type="match status" value="1"/>
</dbReference>
<evidence type="ECO:0000256" key="4">
    <source>
        <dbReference type="ARBA" id="ARBA00012574"/>
    </source>
</evidence>
<evidence type="ECO:0000313" key="10">
    <source>
        <dbReference type="Proteomes" id="UP000298616"/>
    </source>
</evidence>
<dbReference type="GO" id="GO:0005829">
    <property type="term" value="C:cytosol"/>
    <property type="evidence" value="ECO:0007669"/>
    <property type="project" value="TreeGrafter"/>
</dbReference>
<keyword evidence="9" id="KW-0645">Protease</keyword>
<accession>A0A4D7JQS4</accession>
<dbReference type="InterPro" id="IPR052433">
    <property type="entry name" value="X-Pro_dipept-like"/>
</dbReference>
<dbReference type="InterPro" id="IPR036005">
    <property type="entry name" value="Creatinase/aminopeptidase-like"/>
</dbReference>
<evidence type="ECO:0000313" key="9">
    <source>
        <dbReference type="EMBL" id="QCK13926.1"/>
    </source>
</evidence>